<reference evidence="2" key="1">
    <citation type="submission" date="2021-04" db="EMBL/GenBank/DDBJ databases">
        <title>Pseudonocardia sp. nov., isolated from sandy soil of mangrove forest.</title>
        <authorList>
            <person name="Zan Z."/>
            <person name="Huang R."/>
            <person name="Liu W."/>
        </authorList>
    </citation>
    <scope>NUCLEOTIDE SEQUENCE</scope>
    <source>
        <strain evidence="2">S2-4</strain>
    </source>
</reference>
<dbReference type="InterPro" id="IPR000073">
    <property type="entry name" value="AB_hydrolase_1"/>
</dbReference>
<keyword evidence="2" id="KW-0378">Hydrolase</keyword>
<comment type="caution">
    <text evidence="2">The sequence shown here is derived from an EMBL/GenBank/DDBJ whole genome shotgun (WGS) entry which is preliminary data.</text>
</comment>
<keyword evidence="3" id="KW-1185">Reference proteome</keyword>
<evidence type="ECO:0000259" key="1">
    <source>
        <dbReference type="Pfam" id="PF00561"/>
    </source>
</evidence>
<organism evidence="2 3">
    <name type="scientific">Pseudonocardia humida</name>
    <dbReference type="NCBI Taxonomy" id="2800819"/>
    <lineage>
        <taxon>Bacteria</taxon>
        <taxon>Bacillati</taxon>
        <taxon>Actinomycetota</taxon>
        <taxon>Actinomycetes</taxon>
        <taxon>Pseudonocardiales</taxon>
        <taxon>Pseudonocardiaceae</taxon>
        <taxon>Pseudonocardia</taxon>
    </lineage>
</organism>
<dbReference type="EMBL" id="JAGSOV010000061">
    <property type="protein sequence ID" value="MCO1658987.1"/>
    <property type="molecule type" value="Genomic_DNA"/>
</dbReference>
<sequence length="296" mass="31155">MTGTADPADGARRAVLAGAPVEERRLRPAGVPTAVLEGGDGPPMVLLHGPGEFAAGWLPVLPDLVRTHRVVVPDLPGHGASGVPDGPLDADLVLRWLGELVEQTCPSPPALVGRVVGGAVGARFAADHPGALDGLVLVDALGLAGFDPDPRFALAMHRFLGRPDADSYHRFMEFCAFDLDRVRERLGGRWEPFAAYAVERAGDPGVQAAMGALIGHFAATAIPADVLDRIDVPTTLIWGRHDLATPLRVAERAATRHGWPLHVIDGAGDDPVLDRPEEFLHALRTALALPVPGATS</sequence>
<evidence type="ECO:0000313" key="3">
    <source>
        <dbReference type="Proteomes" id="UP001165283"/>
    </source>
</evidence>
<feature type="domain" description="AB hydrolase-1" evidence="1">
    <location>
        <begin position="42"/>
        <end position="275"/>
    </location>
</feature>
<accession>A0ABT1A7I7</accession>
<dbReference type="SUPFAM" id="SSF53474">
    <property type="entry name" value="alpha/beta-Hydrolases"/>
    <property type="match status" value="1"/>
</dbReference>
<dbReference type="InterPro" id="IPR050266">
    <property type="entry name" value="AB_hydrolase_sf"/>
</dbReference>
<dbReference type="Proteomes" id="UP001165283">
    <property type="component" value="Unassembled WGS sequence"/>
</dbReference>
<dbReference type="GO" id="GO:0016787">
    <property type="term" value="F:hydrolase activity"/>
    <property type="evidence" value="ECO:0007669"/>
    <property type="project" value="UniProtKB-KW"/>
</dbReference>
<name>A0ABT1A7I7_9PSEU</name>
<dbReference type="RefSeq" id="WP_252443526.1">
    <property type="nucleotide sequence ID" value="NZ_JAGSOV010000061.1"/>
</dbReference>
<dbReference type="PRINTS" id="PR00111">
    <property type="entry name" value="ABHYDROLASE"/>
</dbReference>
<evidence type="ECO:0000313" key="2">
    <source>
        <dbReference type="EMBL" id="MCO1658987.1"/>
    </source>
</evidence>
<dbReference type="PANTHER" id="PTHR43798:SF33">
    <property type="entry name" value="HYDROLASE, PUTATIVE (AFU_ORTHOLOGUE AFUA_2G14860)-RELATED"/>
    <property type="match status" value="1"/>
</dbReference>
<dbReference type="Gene3D" id="3.40.50.1820">
    <property type="entry name" value="alpha/beta hydrolase"/>
    <property type="match status" value="1"/>
</dbReference>
<dbReference type="InterPro" id="IPR029058">
    <property type="entry name" value="AB_hydrolase_fold"/>
</dbReference>
<dbReference type="Pfam" id="PF00561">
    <property type="entry name" value="Abhydrolase_1"/>
    <property type="match status" value="1"/>
</dbReference>
<gene>
    <name evidence="2" type="ORF">KDL28_28350</name>
</gene>
<proteinExistence type="predicted"/>
<protein>
    <submittedName>
        <fullName evidence="2">Alpha/beta hydrolase</fullName>
    </submittedName>
</protein>
<dbReference type="PANTHER" id="PTHR43798">
    <property type="entry name" value="MONOACYLGLYCEROL LIPASE"/>
    <property type="match status" value="1"/>
</dbReference>